<dbReference type="RefSeq" id="WP_168017934.1">
    <property type="nucleotide sequence ID" value="NZ_JAATEP010000048.1"/>
</dbReference>
<dbReference type="EMBL" id="JAATEP010000048">
    <property type="protein sequence ID" value="NJP96330.1"/>
    <property type="molecule type" value="Genomic_DNA"/>
</dbReference>
<evidence type="ECO:0000313" key="3">
    <source>
        <dbReference type="Proteomes" id="UP000696294"/>
    </source>
</evidence>
<keyword evidence="1" id="KW-0732">Signal</keyword>
<feature type="chain" id="PRO_5047386381" description="Cholesterol esterase" evidence="1">
    <location>
        <begin position="28"/>
        <end position="192"/>
    </location>
</feature>
<organism evidence="2 3">
    <name type="scientific">Nonomuraea composti</name>
    <dbReference type="NCBI Taxonomy" id="2720023"/>
    <lineage>
        <taxon>Bacteria</taxon>
        <taxon>Bacillati</taxon>
        <taxon>Actinomycetota</taxon>
        <taxon>Actinomycetes</taxon>
        <taxon>Streptosporangiales</taxon>
        <taxon>Streptosporangiaceae</taxon>
        <taxon>Nonomuraea</taxon>
    </lineage>
</organism>
<sequence>MRWKRFWLMLAPSLAALAVLAAGMAQGAVPASFAVSGRQIKVSAAKLSGRGVGIVPGVVRSMDGRQHVVLHLSLRTAQVYGLCQSAEVDTPLGPFTVRLGTRDREKPSQVSRLSISATSLGADVGLGSVVLNRDAGVLGTESVLKGKRGDYGVGVLTFSARNVTADAWMVMGGSFMVDGLSVAIGRDVRPCF</sequence>
<keyword evidence="3" id="KW-1185">Reference proteome</keyword>
<protein>
    <recommendedName>
        <fullName evidence="4">Cholesterol esterase</fullName>
    </recommendedName>
</protein>
<proteinExistence type="predicted"/>
<feature type="signal peptide" evidence="1">
    <location>
        <begin position="1"/>
        <end position="27"/>
    </location>
</feature>
<evidence type="ECO:0008006" key="4">
    <source>
        <dbReference type="Google" id="ProtNLM"/>
    </source>
</evidence>
<evidence type="ECO:0000313" key="2">
    <source>
        <dbReference type="EMBL" id="NJP96330.1"/>
    </source>
</evidence>
<name>A0ABX1BEZ9_9ACTN</name>
<comment type="caution">
    <text evidence="2">The sequence shown here is derived from an EMBL/GenBank/DDBJ whole genome shotgun (WGS) entry which is preliminary data.</text>
</comment>
<accession>A0ABX1BEZ9</accession>
<dbReference type="Proteomes" id="UP000696294">
    <property type="component" value="Unassembled WGS sequence"/>
</dbReference>
<dbReference type="InterPro" id="IPR046198">
    <property type="entry name" value="DUF6230"/>
</dbReference>
<gene>
    <name evidence="2" type="ORF">HCN51_44045</name>
</gene>
<reference evidence="2 3" key="1">
    <citation type="submission" date="2020-03" db="EMBL/GenBank/DDBJ databases">
        <title>WGS of actinomycetes isolated from Thailand.</title>
        <authorList>
            <person name="Thawai C."/>
        </authorList>
    </citation>
    <scope>NUCLEOTIDE SEQUENCE [LARGE SCALE GENOMIC DNA]</scope>
    <source>
        <strain evidence="2 3">FMUSA5-5</strain>
    </source>
</reference>
<dbReference type="Pfam" id="PF19741">
    <property type="entry name" value="DUF6230"/>
    <property type="match status" value="1"/>
</dbReference>
<evidence type="ECO:0000256" key="1">
    <source>
        <dbReference type="SAM" id="SignalP"/>
    </source>
</evidence>